<evidence type="ECO:0000313" key="2">
    <source>
        <dbReference type="EMBL" id="PVH34890.1"/>
    </source>
</evidence>
<dbReference type="EMBL" id="CM008052">
    <property type="protein sequence ID" value="PVH34890.1"/>
    <property type="molecule type" value="Genomic_DNA"/>
</dbReference>
<dbReference type="AlphaFoldDB" id="A0A2T8IB66"/>
<evidence type="ECO:0000256" key="1">
    <source>
        <dbReference type="SAM" id="MobiDB-lite"/>
    </source>
</evidence>
<gene>
    <name evidence="2" type="ORF">PAHAL_7G056400</name>
</gene>
<feature type="region of interest" description="Disordered" evidence="1">
    <location>
        <begin position="1"/>
        <end position="39"/>
    </location>
</feature>
<dbReference type="Gramene" id="PVH34890">
    <property type="protein sequence ID" value="PVH34890"/>
    <property type="gene ID" value="PAHAL_7G056400"/>
</dbReference>
<proteinExistence type="predicted"/>
<reference evidence="2" key="1">
    <citation type="submission" date="2018-04" db="EMBL/GenBank/DDBJ databases">
        <title>WGS assembly of Panicum hallii.</title>
        <authorList>
            <person name="Lovell J."/>
            <person name="Jenkins J."/>
            <person name="Lowry D."/>
            <person name="Mamidi S."/>
            <person name="Sreedasyam A."/>
            <person name="Weng X."/>
            <person name="Barry K."/>
            <person name="Bonette J."/>
            <person name="Campitelli B."/>
            <person name="Daum C."/>
            <person name="Gordon S."/>
            <person name="Gould B."/>
            <person name="Lipzen A."/>
            <person name="Macqueen A."/>
            <person name="Palacio-Mejia J."/>
            <person name="Plott C."/>
            <person name="Shakirov E."/>
            <person name="Shu S."/>
            <person name="Yoshinaga Y."/>
            <person name="Zane M."/>
            <person name="Rokhsar D."/>
            <person name="Grimwood J."/>
            <person name="Schmutz J."/>
            <person name="Juenger T."/>
        </authorList>
    </citation>
    <scope>NUCLEOTIDE SEQUENCE [LARGE SCALE GENOMIC DNA]</scope>
    <source>
        <strain evidence="2">FIL2</strain>
    </source>
</reference>
<name>A0A2T8IB66_9POAL</name>
<organism evidence="2">
    <name type="scientific">Panicum hallii</name>
    <dbReference type="NCBI Taxonomy" id="206008"/>
    <lineage>
        <taxon>Eukaryota</taxon>
        <taxon>Viridiplantae</taxon>
        <taxon>Streptophyta</taxon>
        <taxon>Embryophyta</taxon>
        <taxon>Tracheophyta</taxon>
        <taxon>Spermatophyta</taxon>
        <taxon>Magnoliopsida</taxon>
        <taxon>Liliopsida</taxon>
        <taxon>Poales</taxon>
        <taxon>Poaceae</taxon>
        <taxon>PACMAD clade</taxon>
        <taxon>Panicoideae</taxon>
        <taxon>Panicodae</taxon>
        <taxon>Paniceae</taxon>
        <taxon>Panicinae</taxon>
        <taxon>Panicum</taxon>
        <taxon>Panicum sect. Panicum</taxon>
    </lineage>
</organism>
<dbReference type="Proteomes" id="UP000243499">
    <property type="component" value="Chromosome 7"/>
</dbReference>
<accession>A0A2T8IB66</accession>
<protein>
    <submittedName>
        <fullName evidence="2">Uncharacterized protein</fullName>
    </submittedName>
</protein>
<sequence>MLVRPGGWWPALESTAGSTQPHGSSPAADCTTTDRNRRRDFSLGTMVQYKYK</sequence>